<gene>
    <name evidence="3" type="primary">pimA1</name>
    <name evidence="3" type="ORF">KOEU_23050</name>
</gene>
<dbReference type="CDD" id="cd03809">
    <property type="entry name" value="GT4_MtfB-like"/>
    <property type="match status" value="1"/>
</dbReference>
<keyword evidence="4" id="KW-1185">Reference proteome</keyword>
<protein>
    <submittedName>
        <fullName evidence="3">GDP-mannose-dependent alpha-(1-2)-phosphatidylinositol mannosyltransferase</fullName>
        <ecNumber evidence="3">2.4.1.57</ecNumber>
    </submittedName>
</protein>
<feature type="domain" description="Glycosyl transferase family 1" evidence="2">
    <location>
        <begin position="222"/>
        <end position="370"/>
    </location>
</feature>
<dbReference type="InterPro" id="IPR001296">
    <property type="entry name" value="Glyco_trans_1"/>
</dbReference>
<comment type="caution">
    <text evidence="3">The sequence shown here is derived from an EMBL/GenBank/DDBJ whole genome shotgun (WGS) entry which is preliminary data.</text>
</comment>
<dbReference type="GO" id="GO:0016757">
    <property type="term" value="F:glycosyltransferase activity"/>
    <property type="evidence" value="ECO:0007669"/>
    <property type="project" value="UniProtKB-KW"/>
</dbReference>
<dbReference type="STRING" id="33995.KOEU_23050"/>
<sequence>MSDQPHIFMDVSRLLSRARNPIPTGIDRVEYEYARYLLEHEAHRLTFVAFHPVGVIASVNNSAVRDFLDVMGPVWDGDAGLRARLPRMAQRLTQTVLLSAWTMPVYREQSVYLLVSHHHLTRPHAIEQFLSRHGSLFVPMVHDLIPIEFPEYARPGEPERHARRMAAVARLAAGVIVPARAVARSLAPYLQGRPAERHVHAVPHGLHLHLSGQGSGTLRLPRDGRPYFVCLGTIEPRKNHLLLLNLWRRMVEETGARGPRLILVGRRGWENENVLDMLERCPALQGNVLEYNDLSDPEVVTLLRESAGLLFPSFAEGFGLPLAEALVLGVPVICSDIPVFYEVAGCNAVYLDPTDGPAWRAAIEKRLEQERDAGTHAERSMRLNLFDWSRQVAEGIKMVDRTAAFFHGQGLHGR</sequence>
<dbReference type="Pfam" id="PF00534">
    <property type="entry name" value="Glycos_transf_1"/>
    <property type="match status" value="1"/>
</dbReference>
<dbReference type="EC" id="2.4.1.57" evidence="3"/>
<dbReference type="PANTHER" id="PTHR46401:SF2">
    <property type="entry name" value="GLYCOSYLTRANSFERASE WBBK-RELATED"/>
    <property type="match status" value="1"/>
</dbReference>
<organism evidence="3 4">
    <name type="scientific">Komagataeibacter europaeus</name>
    <name type="common">Gluconacetobacter europaeus</name>
    <dbReference type="NCBI Taxonomy" id="33995"/>
    <lineage>
        <taxon>Bacteria</taxon>
        <taxon>Pseudomonadati</taxon>
        <taxon>Pseudomonadota</taxon>
        <taxon>Alphaproteobacteria</taxon>
        <taxon>Acetobacterales</taxon>
        <taxon>Acetobacteraceae</taxon>
        <taxon>Komagataeibacter</taxon>
    </lineage>
</organism>
<keyword evidence="1 3" id="KW-0808">Transferase</keyword>
<dbReference type="PANTHER" id="PTHR46401">
    <property type="entry name" value="GLYCOSYLTRANSFERASE WBBK-RELATED"/>
    <property type="match status" value="1"/>
</dbReference>
<dbReference type="EMBL" id="LHUQ01000013">
    <property type="protein sequence ID" value="KON64235.1"/>
    <property type="molecule type" value="Genomic_DNA"/>
</dbReference>
<evidence type="ECO:0000259" key="2">
    <source>
        <dbReference type="Pfam" id="PF00534"/>
    </source>
</evidence>
<dbReference type="PATRIC" id="fig|33995.3.peg.2571"/>
<dbReference type="SUPFAM" id="SSF53756">
    <property type="entry name" value="UDP-Glycosyltransferase/glycogen phosphorylase"/>
    <property type="match status" value="1"/>
</dbReference>
<evidence type="ECO:0000313" key="3">
    <source>
        <dbReference type="EMBL" id="KON64235.1"/>
    </source>
</evidence>
<keyword evidence="3" id="KW-0328">Glycosyltransferase</keyword>
<reference evidence="3" key="1">
    <citation type="submission" date="2015-08" db="EMBL/GenBank/DDBJ databases">
        <title>Draft genome sequence of Komagataeibacter europaeus CECT 8546 a cellulose producer strain from vinegar produced by the traditional method.</title>
        <authorList>
            <person name="Poehlein A."/>
            <person name="Valera M.J."/>
            <person name="Haack F.S."/>
            <person name="Mas A."/>
            <person name="Daniel R."/>
            <person name="Streit W.R."/>
            <person name="Mateo E."/>
        </authorList>
    </citation>
    <scope>NUCLEOTIDE SEQUENCE [LARGE SCALE GENOMIC DNA]</scope>
    <source>
        <strain evidence="3">CECT 8546</strain>
    </source>
</reference>
<evidence type="ECO:0000313" key="4">
    <source>
        <dbReference type="Proteomes" id="UP000037566"/>
    </source>
</evidence>
<evidence type="ECO:0000256" key="1">
    <source>
        <dbReference type="ARBA" id="ARBA00022679"/>
    </source>
</evidence>
<dbReference type="Proteomes" id="UP000037566">
    <property type="component" value="Unassembled WGS sequence"/>
</dbReference>
<accession>A0A0M0EG60</accession>
<dbReference type="AlphaFoldDB" id="A0A0M0EG60"/>
<name>A0A0M0EG60_KOMEU</name>
<dbReference type="Gene3D" id="3.40.50.2000">
    <property type="entry name" value="Glycogen Phosphorylase B"/>
    <property type="match status" value="1"/>
</dbReference>
<proteinExistence type="predicted"/>